<feature type="compositionally biased region" description="Acidic residues" evidence="4">
    <location>
        <begin position="136"/>
        <end position="158"/>
    </location>
</feature>
<dbReference type="SUPFAM" id="SSF50249">
    <property type="entry name" value="Nucleic acid-binding proteins"/>
    <property type="match status" value="1"/>
</dbReference>
<dbReference type="EMBL" id="JABAYA010000095">
    <property type="protein sequence ID" value="KAF7725535.1"/>
    <property type="molecule type" value="Genomic_DNA"/>
</dbReference>
<dbReference type="AlphaFoldDB" id="A0A8H7BLS0"/>
<dbReference type="SMART" id="SM00652">
    <property type="entry name" value="eIF1a"/>
    <property type="match status" value="1"/>
</dbReference>
<dbReference type="InterPro" id="IPR006196">
    <property type="entry name" value="RNA-binding_domain_S1_IF1"/>
</dbReference>
<evidence type="ECO:0000256" key="3">
    <source>
        <dbReference type="PROSITE-ProRule" id="PRU00181"/>
    </source>
</evidence>
<name>A0A8H7BLS0_9FUNG</name>
<feature type="compositionally biased region" description="Basic and acidic residues" evidence="4">
    <location>
        <begin position="107"/>
        <end position="116"/>
    </location>
</feature>
<keyword evidence="2" id="KW-0694">RNA-binding</keyword>
<dbReference type="PROSITE" id="PS50832">
    <property type="entry name" value="S1_IF1_TYPE"/>
    <property type="match status" value="1"/>
</dbReference>
<dbReference type="InterPro" id="IPR001253">
    <property type="entry name" value="TIF_eIF-1A"/>
</dbReference>
<evidence type="ECO:0000313" key="7">
    <source>
        <dbReference type="Proteomes" id="UP000605846"/>
    </source>
</evidence>
<gene>
    <name evidence="6" type="ORF">EC973_009565</name>
</gene>
<organism evidence="6 7">
    <name type="scientific">Apophysomyces ossiformis</name>
    <dbReference type="NCBI Taxonomy" id="679940"/>
    <lineage>
        <taxon>Eukaryota</taxon>
        <taxon>Fungi</taxon>
        <taxon>Fungi incertae sedis</taxon>
        <taxon>Mucoromycota</taxon>
        <taxon>Mucoromycotina</taxon>
        <taxon>Mucoromycetes</taxon>
        <taxon>Mucorales</taxon>
        <taxon>Mucorineae</taxon>
        <taxon>Mucoraceae</taxon>
        <taxon>Apophysomyces</taxon>
    </lineage>
</organism>
<accession>A0A8H7BLS0</accession>
<evidence type="ECO:0000259" key="5">
    <source>
        <dbReference type="PROSITE" id="PS50832"/>
    </source>
</evidence>
<dbReference type="PANTHER" id="PTHR21641:SF0">
    <property type="entry name" value="RNA-BINDING PROTEIN EIF1AD-RELATED"/>
    <property type="match status" value="1"/>
</dbReference>
<dbReference type="OrthoDB" id="1738325at2759"/>
<protein>
    <recommendedName>
        <fullName evidence="5">S1-like domain-containing protein</fullName>
    </recommendedName>
</protein>
<dbReference type="GO" id="GO:0005634">
    <property type="term" value="C:nucleus"/>
    <property type="evidence" value="ECO:0007669"/>
    <property type="project" value="TreeGrafter"/>
</dbReference>
<dbReference type="Pfam" id="PF01176">
    <property type="entry name" value="eIF-1a"/>
    <property type="match status" value="1"/>
</dbReference>
<dbReference type="PANTHER" id="PTHR21641">
    <property type="entry name" value="TRANSLATION INITIATION FACTOR-RELATED"/>
    <property type="match status" value="1"/>
</dbReference>
<keyword evidence="3" id="KW-0648">Protein biosynthesis</keyword>
<keyword evidence="7" id="KW-1185">Reference proteome</keyword>
<dbReference type="InterPro" id="IPR039294">
    <property type="entry name" value="EIF1AD"/>
</dbReference>
<dbReference type="Proteomes" id="UP000605846">
    <property type="component" value="Unassembled WGS sequence"/>
</dbReference>
<sequence>MGRRQAAEDVLDTDKITLEEGTEQQYARVIGPRGNSQHEVEFADGSRKLVTLPPRFRNTVWVKRGHYVIVDPSLGTTSDKVCGEIVRVLFPKHIKVLENDGEWPSEFSKKQGHVEDKEDDEEDDLFVNNNRPVMSDTEESSSDQDDEDDDDDDDEEKH</sequence>
<dbReference type="Gene3D" id="2.40.50.140">
    <property type="entry name" value="Nucleic acid-binding proteins"/>
    <property type="match status" value="1"/>
</dbReference>
<feature type="region of interest" description="Disordered" evidence="4">
    <location>
        <begin position="100"/>
        <end position="158"/>
    </location>
</feature>
<feature type="domain" description="S1-like" evidence="5">
    <location>
        <begin position="14"/>
        <end position="72"/>
    </location>
</feature>
<dbReference type="InterPro" id="IPR012340">
    <property type="entry name" value="NA-bd_OB-fold"/>
</dbReference>
<evidence type="ECO:0000256" key="1">
    <source>
        <dbReference type="ARBA" id="ARBA00007340"/>
    </source>
</evidence>
<reference evidence="6" key="1">
    <citation type="submission" date="2020-01" db="EMBL/GenBank/DDBJ databases">
        <title>Genome Sequencing of Three Apophysomyces-Like Fungal Strains Confirms a Novel Fungal Genus in the Mucoromycota with divergent Burkholderia-like Endosymbiotic Bacteria.</title>
        <authorList>
            <person name="Stajich J.E."/>
            <person name="Macias A.M."/>
            <person name="Carter-House D."/>
            <person name="Lovett B."/>
            <person name="Kasson L.R."/>
            <person name="Berry K."/>
            <person name="Grigoriev I."/>
            <person name="Chang Y."/>
            <person name="Spatafora J."/>
            <person name="Kasson M.T."/>
        </authorList>
    </citation>
    <scope>NUCLEOTIDE SEQUENCE</scope>
    <source>
        <strain evidence="6">NRRL A-21654</strain>
    </source>
</reference>
<comment type="similarity">
    <text evidence="1">Belongs to the EIF1AD family.</text>
</comment>
<proteinExistence type="inferred from homology"/>
<dbReference type="GO" id="GO:0003723">
    <property type="term" value="F:RNA binding"/>
    <property type="evidence" value="ECO:0007669"/>
    <property type="project" value="UniProtKB-KW"/>
</dbReference>
<evidence type="ECO:0000256" key="4">
    <source>
        <dbReference type="SAM" id="MobiDB-lite"/>
    </source>
</evidence>
<comment type="caution">
    <text evidence="6">The sequence shown here is derived from an EMBL/GenBank/DDBJ whole genome shotgun (WGS) entry which is preliminary data.</text>
</comment>
<keyword evidence="3" id="KW-0396">Initiation factor</keyword>
<evidence type="ECO:0000313" key="6">
    <source>
        <dbReference type="EMBL" id="KAF7725535.1"/>
    </source>
</evidence>
<dbReference type="GO" id="GO:0003743">
    <property type="term" value="F:translation initiation factor activity"/>
    <property type="evidence" value="ECO:0007669"/>
    <property type="project" value="UniProtKB-UniRule"/>
</dbReference>
<evidence type="ECO:0000256" key="2">
    <source>
        <dbReference type="ARBA" id="ARBA00022884"/>
    </source>
</evidence>